<accession>A0A9P6ADZ9</accession>
<dbReference type="EMBL" id="MU129331">
    <property type="protein sequence ID" value="KAF9503595.1"/>
    <property type="molecule type" value="Genomic_DNA"/>
</dbReference>
<keyword evidence="2" id="KW-1185">Reference proteome</keyword>
<dbReference type="Proteomes" id="UP000886523">
    <property type="component" value="Unassembled WGS sequence"/>
</dbReference>
<gene>
    <name evidence="1" type="ORF">BS47DRAFT_1369419</name>
</gene>
<proteinExistence type="predicted"/>
<evidence type="ECO:0000313" key="1">
    <source>
        <dbReference type="EMBL" id="KAF9503595.1"/>
    </source>
</evidence>
<organism evidence="1 2">
    <name type="scientific">Hydnum rufescens UP504</name>
    <dbReference type="NCBI Taxonomy" id="1448309"/>
    <lineage>
        <taxon>Eukaryota</taxon>
        <taxon>Fungi</taxon>
        <taxon>Dikarya</taxon>
        <taxon>Basidiomycota</taxon>
        <taxon>Agaricomycotina</taxon>
        <taxon>Agaricomycetes</taxon>
        <taxon>Cantharellales</taxon>
        <taxon>Hydnaceae</taxon>
        <taxon>Hydnum</taxon>
    </lineage>
</organism>
<evidence type="ECO:0000313" key="2">
    <source>
        <dbReference type="Proteomes" id="UP000886523"/>
    </source>
</evidence>
<comment type="caution">
    <text evidence="1">The sequence shown here is derived from an EMBL/GenBank/DDBJ whole genome shotgun (WGS) entry which is preliminary data.</text>
</comment>
<sequence>MAMGTLICTRACYVDSSFYPIGIDYSEDDPYLVQEMALPLCLKRAISSNMTVNLDQTLTLSNEFKLIPVEEFYPAHVEPLTRPSLLALLLSQDIHGSSEFLQIGMRTALFWRFAADEHTVTFTVLMYKSLPLHYSK</sequence>
<name>A0A9P6ADZ9_9AGAM</name>
<protein>
    <submittedName>
        <fullName evidence="1">Uncharacterized protein</fullName>
    </submittedName>
</protein>
<reference evidence="1" key="1">
    <citation type="journal article" date="2020" name="Nat. Commun.">
        <title>Large-scale genome sequencing of mycorrhizal fungi provides insights into the early evolution of symbiotic traits.</title>
        <authorList>
            <person name="Miyauchi S."/>
            <person name="Kiss E."/>
            <person name="Kuo A."/>
            <person name="Drula E."/>
            <person name="Kohler A."/>
            <person name="Sanchez-Garcia M."/>
            <person name="Morin E."/>
            <person name="Andreopoulos B."/>
            <person name="Barry K.W."/>
            <person name="Bonito G."/>
            <person name="Buee M."/>
            <person name="Carver A."/>
            <person name="Chen C."/>
            <person name="Cichocki N."/>
            <person name="Clum A."/>
            <person name="Culley D."/>
            <person name="Crous P.W."/>
            <person name="Fauchery L."/>
            <person name="Girlanda M."/>
            <person name="Hayes R.D."/>
            <person name="Keri Z."/>
            <person name="LaButti K."/>
            <person name="Lipzen A."/>
            <person name="Lombard V."/>
            <person name="Magnuson J."/>
            <person name="Maillard F."/>
            <person name="Murat C."/>
            <person name="Nolan M."/>
            <person name="Ohm R.A."/>
            <person name="Pangilinan J."/>
            <person name="Pereira M.F."/>
            <person name="Perotto S."/>
            <person name="Peter M."/>
            <person name="Pfister S."/>
            <person name="Riley R."/>
            <person name="Sitrit Y."/>
            <person name="Stielow J.B."/>
            <person name="Szollosi G."/>
            <person name="Zifcakova L."/>
            <person name="Stursova M."/>
            <person name="Spatafora J.W."/>
            <person name="Tedersoo L."/>
            <person name="Vaario L.M."/>
            <person name="Yamada A."/>
            <person name="Yan M."/>
            <person name="Wang P."/>
            <person name="Xu J."/>
            <person name="Bruns T."/>
            <person name="Baldrian P."/>
            <person name="Vilgalys R."/>
            <person name="Dunand C."/>
            <person name="Henrissat B."/>
            <person name="Grigoriev I.V."/>
            <person name="Hibbett D."/>
            <person name="Nagy L.G."/>
            <person name="Martin F.M."/>
        </authorList>
    </citation>
    <scope>NUCLEOTIDE SEQUENCE</scope>
    <source>
        <strain evidence="1">UP504</strain>
    </source>
</reference>
<dbReference type="AlphaFoldDB" id="A0A9P6ADZ9"/>